<dbReference type="EMBL" id="JASZZN010000021">
    <property type="protein sequence ID" value="MDM4018420.1"/>
    <property type="molecule type" value="Genomic_DNA"/>
</dbReference>
<evidence type="ECO:0000313" key="2">
    <source>
        <dbReference type="Proteomes" id="UP001239462"/>
    </source>
</evidence>
<name>A0ABT7PPI5_9BACT</name>
<reference evidence="1 2" key="1">
    <citation type="submission" date="2023-06" db="EMBL/GenBank/DDBJ databases">
        <title>Roseiconus lacunae JC819 isolated from Gulf of Mannar region, Tamil Nadu.</title>
        <authorList>
            <person name="Pk S."/>
            <person name="Ch S."/>
            <person name="Ch V.R."/>
        </authorList>
    </citation>
    <scope>NUCLEOTIDE SEQUENCE [LARGE SCALE GENOMIC DNA]</scope>
    <source>
        <strain evidence="1 2">JC819</strain>
    </source>
</reference>
<sequence>MQGSPKPAKDVSTESTEQAFMKSRLAELASRVDQEGKRVEASCRNVRAIGITGGGPS</sequence>
<gene>
    <name evidence="1" type="ORF">QTN89_23410</name>
</gene>
<evidence type="ECO:0000313" key="1">
    <source>
        <dbReference type="EMBL" id="MDM4018420.1"/>
    </source>
</evidence>
<dbReference type="Proteomes" id="UP001239462">
    <property type="component" value="Unassembled WGS sequence"/>
</dbReference>
<proteinExistence type="predicted"/>
<organism evidence="1 2">
    <name type="scientific">Roseiconus lacunae</name>
    <dbReference type="NCBI Taxonomy" id="2605694"/>
    <lineage>
        <taxon>Bacteria</taxon>
        <taxon>Pseudomonadati</taxon>
        <taxon>Planctomycetota</taxon>
        <taxon>Planctomycetia</taxon>
        <taxon>Pirellulales</taxon>
        <taxon>Pirellulaceae</taxon>
        <taxon>Roseiconus</taxon>
    </lineage>
</organism>
<accession>A0ABT7PPI5</accession>
<keyword evidence="2" id="KW-1185">Reference proteome</keyword>
<comment type="caution">
    <text evidence="1">The sequence shown here is derived from an EMBL/GenBank/DDBJ whole genome shotgun (WGS) entry which is preliminary data.</text>
</comment>
<dbReference type="RefSeq" id="WP_230778006.1">
    <property type="nucleotide sequence ID" value="NZ_CP141221.1"/>
</dbReference>
<protein>
    <submittedName>
        <fullName evidence="1">Uncharacterized protein</fullName>
    </submittedName>
</protein>